<dbReference type="Proteomes" id="UP000034166">
    <property type="component" value="Unassembled WGS sequence"/>
</dbReference>
<gene>
    <name evidence="1" type="ORF">WQ57_07245</name>
</gene>
<proteinExistence type="predicted"/>
<evidence type="ECO:0000313" key="2">
    <source>
        <dbReference type="Proteomes" id="UP000034166"/>
    </source>
</evidence>
<dbReference type="PATRIC" id="fig|1408103.3.peg.1630"/>
<dbReference type="AlphaFoldDB" id="A0A0M2SYI7"/>
<protein>
    <submittedName>
        <fullName evidence="1">Uncharacterized protein</fullName>
    </submittedName>
</protein>
<dbReference type="EMBL" id="LAYY01000006">
    <property type="protein sequence ID" value="KKK38771.1"/>
    <property type="molecule type" value="Genomic_DNA"/>
</dbReference>
<keyword evidence="2" id="KW-1185">Reference proteome</keyword>
<organism evidence="1 2">
    <name type="scientific">Mesobacillus campisalis</name>
    <dbReference type="NCBI Taxonomy" id="1408103"/>
    <lineage>
        <taxon>Bacteria</taxon>
        <taxon>Bacillati</taxon>
        <taxon>Bacillota</taxon>
        <taxon>Bacilli</taxon>
        <taxon>Bacillales</taxon>
        <taxon>Bacillaceae</taxon>
        <taxon>Mesobacillus</taxon>
    </lineage>
</organism>
<sequence length="113" mass="13284">MILGKPQCTRLYRLFSKDKQTKYLQLSSPKSAESRFYKIQAILFRRKAPHEWSFFAYLGSNSANIPLNVAIKILNIKKHEQTISATFREKKGIMSINFMFFLFQKVFCPLLQN</sequence>
<name>A0A0M2SYI7_9BACI</name>
<comment type="caution">
    <text evidence="1">The sequence shown here is derived from an EMBL/GenBank/DDBJ whole genome shotgun (WGS) entry which is preliminary data.</text>
</comment>
<evidence type="ECO:0000313" key="1">
    <source>
        <dbReference type="EMBL" id="KKK38771.1"/>
    </source>
</evidence>
<accession>A0A0M2SYI7</accession>
<reference evidence="1 2" key="1">
    <citation type="submission" date="2015-04" db="EMBL/GenBank/DDBJ databases">
        <title>Taxonomic description and genome sequence of Bacillus campisalis sp. nov., a novel member of the genus Bacillus isolated from solar saltern.</title>
        <authorList>
            <person name="Mathan Kumar R."/>
            <person name="Kaur G."/>
            <person name="Kumar A."/>
            <person name="Singh N.K."/>
            <person name="Kaur N."/>
            <person name="Kumar N."/>
            <person name="Mayilraj S."/>
        </authorList>
    </citation>
    <scope>NUCLEOTIDE SEQUENCE [LARGE SCALE GENOMIC DNA]</scope>
    <source>
        <strain evidence="1 2">SA2-6</strain>
    </source>
</reference>